<evidence type="ECO:0000256" key="7">
    <source>
        <dbReference type="SAM" id="Phobius"/>
    </source>
</evidence>
<keyword evidence="5 7" id="KW-1133">Transmembrane helix</keyword>
<feature type="transmembrane region" description="Helical" evidence="7">
    <location>
        <begin position="232"/>
        <end position="255"/>
    </location>
</feature>
<sequence>MLTKHYCQSVFSGDTFRQVRILRNHDFRLLWTSNAISGIGSWLLVVAIPVQVFALTGSAAATGLTLALESLPALVIGPWAGALLDRWNLSRAMWLADLAGAMAVASILFADSADRVWIIYVAVLAENVATTVFRPAARALTPTVVGTGEDLAAANSLTAFSGSVIRLVAPPLGAVLLAGPGIRFVLAVDIISYLLSAAIIAAVSRRRAPRPTEQQEARGALHGLKYLRRSKILRGILVGNGIFLTANAGITALLVPLTVERLHAPGYGIGYLISGLGAGFLLGAAISTKAQTWLSVRNLLVATQIATAAAYVALVNAPDLSWAVVAGTLIGIPGSVLLITAETTVQRVTPTGMLARIGALFYAMDSLSVILGALIAPALIKLTDLPATLNLLAVSALLAAPVTLLAVPAHPAALTRATR</sequence>
<proteinExistence type="predicted"/>
<reference evidence="9 10" key="2">
    <citation type="journal article" date="2020" name="Microbiol. Resour. Announc.">
        <title>Antarctic desert soil bacteria exhibit high novel natural product potential, evaluated through long-read genome sequencing and comparative genomics.</title>
        <authorList>
            <person name="Benaud N."/>
            <person name="Edwards R.J."/>
            <person name="Amos T.G."/>
            <person name="D'Agostino P.M."/>
            <person name="Gutierrez-Chavez C."/>
            <person name="Montgomery K."/>
            <person name="Nicetic I."/>
            <person name="Ferrari B.C."/>
        </authorList>
    </citation>
    <scope>NUCLEOTIDE SEQUENCE [LARGE SCALE GENOMIC DNA]</scope>
    <source>
        <strain evidence="9 10">SPB151</strain>
    </source>
</reference>
<dbReference type="Pfam" id="PF05977">
    <property type="entry name" value="MFS_3"/>
    <property type="match status" value="1"/>
</dbReference>
<reference evidence="10" key="1">
    <citation type="submission" date="2019-09" db="EMBL/GenBank/DDBJ databases">
        <title>Antimicrobial potential of Antarctic Bacteria.</title>
        <authorList>
            <person name="Benaud N."/>
            <person name="Edwards R.J."/>
            <person name="Ferrari B.C."/>
        </authorList>
    </citation>
    <scope>NUCLEOTIDE SEQUENCE [LARGE SCALE GENOMIC DNA]</scope>
    <source>
        <strain evidence="10">SPB151</strain>
    </source>
</reference>
<feature type="transmembrane region" description="Helical" evidence="7">
    <location>
        <begin position="392"/>
        <end position="414"/>
    </location>
</feature>
<dbReference type="KEGG" id="kqi:F1D05_22460"/>
<evidence type="ECO:0000256" key="6">
    <source>
        <dbReference type="ARBA" id="ARBA00023136"/>
    </source>
</evidence>
<gene>
    <name evidence="9" type="ORF">F1D05_22460</name>
</gene>
<evidence type="ECO:0000259" key="8">
    <source>
        <dbReference type="PROSITE" id="PS50850"/>
    </source>
</evidence>
<keyword evidence="4 7" id="KW-0812">Transmembrane</keyword>
<dbReference type="Proteomes" id="UP000515563">
    <property type="component" value="Chromosome"/>
</dbReference>
<organism evidence="9 10">
    <name type="scientific">Kribbella qitaiheensis</name>
    <dbReference type="NCBI Taxonomy" id="1544730"/>
    <lineage>
        <taxon>Bacteria</taxon>
        <taxon>Bacillati</taxon>
        <taxon>Actinomycetota</taxon>
        <taxon>Actinomycetes</taxon>
        <taxon>Propionibacteriales</taxon>
        <taxon>Kribbellaceae</taxon>
        <taxon>Kribbella</taxon>
    </lineage>
</organism>
<feature type="transmembrane region" description="Helical" evidence="7">
    <location>
        <begin position="92"/>
        <end position="110"/>
    </location>
</feature>
<dbReference type="InterPro" id="IPR036259">
    <property type="entry name" value="MFS_trans_sf"/>
</dbReference>
<evidence type="ECO:0000313" key="10">
    <source>
        <dbReference type="Proteomes" id="UP000515563"/>
    </source>
</evidence>
<feature type="domain" description="Major facilitator superfamily (MFS) profile" evidence="8">
    <location>
        <begin position="233"/>
        <end position="419"/>
    </location>
</feature>
<feature type="transmembrane region" description="Helical" evidence="7">
    <location>
        <begin position="184"/>
        <end position="203"/>
    </location>
</feature>
<feature type="transmembrane region" description="Helical" evidence="7">
    <location>
        <begin position="29"/>
        <end position="53"/>
    </location>
</feature>
<comment type="subcellular location">
    <subcellularLocation>
        <location evidence="1">Cell membrane</location>
        <topology evidence="1">Multi-pass membrane protein</topology>
    </subcellularLocation>
</comment>
<feature type="transmembrane region" description="Helical" evidence="7">
    <location>
        <begin position="359"/>
        <end position="380"/>
    </location>
</feature>
<evidence type="ECO:0000256" key="4">
    <source>
        <dbReference type="ARBA" id="ARBA00022692"/>
    </source>
</evidence>
<dbReference type="PROSITE" id="PS50850">
    <property type="entry name" value="MFS"/>
    <property type="match status" value="1"/>
</dbReference>
<name>A0A7G6X1Q2_9ACTN</name>
<dbReference type="AlphaFoldDB" id="A0A7G6X1Q2"/>
<feature type="transmembrane region" description="Helical" evidence="7">
    <location>
        <begin position="59"/>
        <end position="80"/>
    </location>
</feature>
<dbReference type="InterPro" id="IPR010290">
    <property type="entry name" value="TM_effector"/>
</dbReference>
<dbReference type="GO" id="GO:0022857">
    <property type="term" value="F:transmembrane transporter activity"/>
    <property type="evidence" value="ECO:0007669"/>
    <property type="project" value="InterPro"/>
</dbReference>
<dbReference type="EMBL" id="CP043661">
    <property type="protein sequence ID" value="QNE20167.1"/>
    <property type="molecule type" value="Genomic_DNA"/>
</dbReference>
<feature type="transmembrane region" description="Helical" evidence="7">
    <location>
        <begin position="298"/>
        <end position="314"/>
    </location>
</feature>
<accession>A0A7G6X1Q2</accession>
<feature type="transmembrane region" description="Helical" evidence="7">
    <location>
        <begin position="267"/>
        <end position="286"/>
    </location>
</feature>
<protein>
    <submittedName>
        <fullName evidence="9">MFS transporter</fullName>
    </submittedName>
</protein>
<dbReference type="PANTHER" id="PTHR23513">
    <property type="entry name" value="INTEGRAL MEMBRANE EFFLUX PROTEIN-RELATED"/>
    <property type="match status" value="1"/>
</dbReference>
<feature type="transmembrane region" description="Helical" evidence="7">
    <location>
        <begin position="320"/>
        <end position="339"/>
    </location>
</feature>
<dbReference type="CDD" id="cd06173">
    <property type="entry name" value="MFS_MefA_like"/>
    <property type="match status" value="1"/>
</dbReference>
<evidence type="ECO:0000256" key="1">
    <source>
        <dbReference type="ARBA" id="ARBA00004651"/>
    </source>
</evidence>
<dbReference type="SUPFAM" id="SSF103473">
    <property type="entry name" value="MFS general substrate transporter"/>
    <property type="match status" value="1"/>
</dbReference>
<evidence type="ECO:0000313" key="9">
    <source>
        <dbReference type="EMBL" id="QNE20167.1"/>
    </source>
</evidence>
<dbReference type="PANTHER" id="PTHR23513:SF6">
    <property type="entry name" value="MAJOR FACILITATOR SUPERFAMILY ASSOCIATED DOMAIN-CONTAINING PROTEIN"/>
    <property type="match status" value="1"/>
</dbReference>
<evidence type="ECO:0000256" key="5">
    <source>
        <dbReference type="ARBA" id="ARBA00022989"/>
    </source>
</evidence>
<keyword evidence="3" id="KW-1003">Cell membrane</keyword>
<keyword evidence="6 7" id="KW-0472">Membrane</keyword>
<dbReference type="GO" id="GO:0005886">
    <property type="term" value="C:plasma membrane"/>
    <property type="evidence" value="ECO:0007669"/>
    <property type="project" value="UniProtKB-SubCell"/>
</dbReference>
<dbReference type="Gene3D" id="1.20.1250.20">
    <property type="entry name" value="MFS general substrate transporter like domains"/>
    <property type="match status" value="1"/>
</dbReference>
<evidence type="ECO:0000256" key="3">
    <source>
        <dbReference type="ARBA" id="ARBA00022475"/>
    </source>
</evidence>
<dbReference type="InterPro" id="IPR020846">
    <property type="entry name" value="MFS_dom"/>
</dbReference>
<keyword evidence="2" id="KW-0813">Transport</keyword>
<evidence type="ECO:0000256" key="2">
    <source>
        <dbReference type="ARBA" id="ARBA00022448"/>
    </source>
</evidence>
<keyword evidence="10" id="KW-1185">Reference proteome</keyword>